<keyword evidence="3" id="KW-0012">Acyltransferase</keyword>
<dbReference type="SUPFAM" id="SSF55729">
    <property type="entry name" value="Acyl-CoA N-acyltransferases (Nat)"/>
    <property type="match status" value="1"/>
</dbReference>
<dbReference type="InterPro" id="IPR016181">
    <property type="entry name" value="Acyl_CoA_acyltransferase"/>
</dbReference>
<name>A0A5N6SLQ4_ASPPS</name>
<feature type="compositionally biased region" description="Polar residues" evidence="1">
    <location>
        <begin position="1"/>
        <end position="13"/>
    </location>
</feature>
<dbReference type="PANTHER" id="PTHR43441">
    <property type="entry name" value="RIBOSOMAL-PROTEIN-SERINE ACETYLTRANSFERASE"/>
    <property type="match status" value="1"/>
</dbReference>
<dbReference type="Pfam" id="PF13302">
    <property type="entry name" value="Acetyltransf_3"/>
    <property type="match status" value="1"/>
</dbReference>
<dbReference type="OrthoDB" id="41238at2759"/>
<dbReference type="Gene3D" id="3.40.630.30">
    <property type="match status" value="1"/>
</dbReference>
<evidence type="ECO:0000313" key="3">
    <source>
        <dbReference type="EMBL" id="KAE8135636.1"/>
    </source>
</evidence>
<dbReference type="InterPro" id="IPR051908">
    <property type="entry name" value="Ribosomal_N-acetyltransferase"/>
</dbReference>
<evidence type="ECO:0000313" key="4">
    <source>
        <dbReference type="Proteomes" id="UP000325672"/>
    </source>
</evidence>
<dbReference type="GO" id="GO:1990189">
    <property type="term" value="F:protein N-terminal-serine acetyltransferase activity"/>
    <property type="evidence" value="ECO:0007669"/>
    <property type="project" value="TreeGrafter"/>
</dbReference>
<dbReference type="PROSITE" id="PS51186">
    <property type="entry name" value="GNAT"/>
    <property type="match status" value="1"/>
</dbReference>
<evidence type="ECO:0000256" key="1">
    <source>
        <dbReference type="SAM" id="MobiDB-lite"/>
    </source>
</evidence>
<organism evidence="3 4">
    <name type="scientific">Aspergillus pseudotamarii</name>
    <dbReference type="NCBI Taxonomy" id="132259"/>
    <lineage>
        <taxon>Eukaryota</taxon>
        <taxon>Fungi</taxon>
        <taxon>Dikarya</taxon>
        <taxon>Ascomycota</taxon>
        <taxon>Pezizomycotina</taxon>
        <taxon>Eurotiomycetes</taxon>
        <taxon>Eurotiomycetidae</taxon>
        <taxon>Eurotiales</taxon>
        <taxon>Aspergillaceae</taxon>
        <taxon>Aspergillus</taxon>
        <taxon>Aspergillus subgen. Circumdati</taxon>
    </lineage>
</organism>
<dbReference type="InterPro" id="IPR000182">
    <property type="entry name" value="GNAT_dom"/>
</dbReference>
<feature type="region of interest" description="Disordered" evidence="1">
    <location>
        <begin position="1"/>
        <end position="21"/>
    </location>
</feature>
<reference evidence="3 4" key="1">
    <citation type="submission" date="2019-04" db="EMBL/GenBank/DDBJ databases">
        <title>Friends and foes A comparative genomics study of 23 Aspergillus species from section Flavi.</title>
        <authorList>
            <consortium name="DOE Joint Genome Institute"/>
            <person name="Kjaerbolling I."/>
            <person name="Vesth T."/>
            <person name="Frisvad J.C."/>
            <person name="Nybo J.L."/>
            <person name="Theobald S."/>
            <person name="Kildgaard S."/>
            <person name="Isbrandt T."/>
            <person name="Kuo A."/>
            <person name="Sato A."/>
            <person name="Lyhne E.K."/>
            <person name="Kogle M.E."/>
            <person name="Wiebenga A."/>
            <person name="Kun R.S."/>
            <person name="Lubbers R.J."/>
            <person name="Makela M.R."/>
            <person name="Barry K."/>
            <person name="Chovatia M."/>
            <person name="Clum A."/>
            <person name="Daum C."/>
            <person name="Haridas S."/>
            <person name="He G."/>
            <person name="LaButti K."/>
            <person name="Lipzen A."/>
            <person name="Mondo S."/>
            <person name="Riley R."/>
            <person name="Salamov A."/>
            <person name="Simmons B.A."/>
            <person name="Magnuson J.K."/>
            <person name="Henrissat B."/>
            <person name="Mortensen U.H."/>
            <person name="Larsen T.O."/>
            <person name="Devries R.P."/>
            <person name="Grigoriev I.V."/>
            <person name="Machida M."/>
            <person name="Baker S.E."/>
            <person name="Andersen M.R."/>
        </authorList>
    </citation>
    <scope>NUCLEOTIDE SEQUENCE [LARGE SCALE GENOMIC DNA]</scope>
    <source>
        <strain evidence="3 4">CBS 117625</strain>
    </source>
</reference>
<protein>
    <submittedName>
        <fullName evidence="3">Acyl-CoA N-acyltransferase</fullName>
    </submittedName>
</protein>
<dbReference type="GeneID" id="43644540"/>
<evidence type="ECO:0000259" key="2">
    <source>
        <dbReference type="PROSITE" id="PS51186"/>
    </source>
</evidence>
<dbReference type="RefSeq" id="XP_031911699.1">
    <property type="nucleotide sequence ID" value="XM_032060330.1"/>
</dbReference>
<keyword evidence="4" id="KW-1185">Reference proteome</keyword>
<feature type="domain" description="N-acetyltransferase" evidence="2">
    <location>
        <begin position="27"/>
        <end position="188"/>
    </location>
</feature>
<dbReference type="FunFam" id="3.40.630.30:FF:000047">
    <property type="entry name" value="Acetyltransferase, GNAT family"/>
    <property type="match status" value="1"/>
</dbReference>
<dbReference type="EMBL" id="ML743591">
    <property type="protein sequence ID" value="KAE8135636.1"/>
    <property type="molecule type" value="Genomic_DNA"/>
</dbReference>
<accession>A0A5N6SLQ4</accession>
<sequence length="241" mass="27172">MTTPLGDSVNQPSAQPPTPKKLQGRTIDLIHLSPSHTEALWSLVGGTSDPTKASAWTYLPEGPYPETDFDKFQVSVTTKCNSTDPLFYAIVDKTQKVLGWITLMSIVPEQLRLEIGWVLFSPALQRTTGASEASYLLLKYAFEELGYRRVEWKCNALNKGSRRAAERLGFVFEGVFRQHMVVKGRNRDTAWFSMLREEWDGRGVKEALEGWLAEDNFDESGAQRRGLEAIREELLGKSTKN</sequence>
<proteinExistence type="predicted"/>
<dbReference type="Proteomes" id="UP000325672">
    <property type="component" value="Unassembled WGS sequence"/>
</dbReference>
<keyword evidence="3" id="KW-0808">Transferase</keyword>
<dbReference type="GO" id="GO:0008999">
    <property type="term" value="F:protein-N-terminal-alanine acetyltransferase activity"/>
    <property type="evidence" value="ECO:0007669"/>
    <property type="project" value="TreeGrafter"/>
</dbReference>
<dbReference type="PANTHER" id="PTHR43441:SF2">
    <property type="entry name" value="FAMILY ACETYLTRANSFERASE, PUTATIVE (AFU_ORTHOLOGUE AFUA_7G00850)-RELATED"/>
    <property type="match status" value="1"/>
</dbReference>
<gene>
    <name evidence="3" type="ORF">BDV38DRAFT_284716</name>
</gene>
<dbReference type="AlphaFoldDB" id="A0A5N6SLQ4"/>